<dbReference type="GO" id="GO:0005886">
    <property type="term" value="C:plasma membrane"/>
    <property type="evidence" value="ECO:0007669"/>
    <property type="project" value="TreeGrafter"/>
</dbReference>
<sequence>MSRSKLDLTGRLNKRKWKKRFKLIFLLLMGLILASLTVNLLVRLPINSNHTVDGIFVLGGSIRREIYAAQIASEYPEVPIIVSQGSKPPCIKLIFQREHARMDQVWIEQCANSTFDNFFFGIPLLQKHGVHKVKVITSQSHLPRAKWLAQIHLGAKGIAVEIDTPKERGVPGNHESDLKTFLDVTRSLMWAVASQIVPPPCFKVTPLEAVNLAEWYDRGFSCEYQGGLSKFVQPNQSRNPHQLD</sequence>
<dbReference type="STRING" id="43989.cce_3720"/>
<dbReference type="EMBL" id="CP000806">
    <property type="protein sequence ID" value="ACB53068.1"/>
    <property type="molecule type" value="Genomic_DNA"/>
</dbReference>
<keyword evidence="4" id="KW-1185">Reference proteome</keyword>
<dbReference type="PANTHER" id="PTHR30336:SF4">
    <property type="entry name" value="ENVELOPE BIOGENESIS FACTOR ELYC"/>
    <property type="match status" value="1"/>
</dbReference>
<keyword evidence="1" id="KW-0812">Transmembrane</keyword>
<name>B1X1N8_CROS5</name>
<dbReference type="AlphaFoldDB" id="B1X1N8"/>
<feature type="domain" description="DUF218" evidence="2">
    <location>
        <begin position="53"/>
        <end position="154"/>
    </location>
</feature>
<gene>
    <name evidence="3" type="ordered locus">cce_3720</name>
</gene>
<keyword evidence="1" id="KW-0472">Membrane</keyword>
<dbReference type="PANTHER" id="PTHR30336">
    <property type="entry name" value="INNER MEMBRANE PROTEIN, PROBABLE PERMEASE"/>
    <property type="match status" value="1"/>
</dbReference>
<protein>
    <submittedName>
        <fullName evidence="3">DUF218-containing protein</fullName>
    </submittedName>
</protein>
<dbReference type="Proteomes" id="UP000001203">
    <property type="component" value="Chromosome circular"/>
</dbReference>
<dbReference type="RefSeq" id="WP_012362244.1">
    <property type="nucleotide sequence ID" value="NC_010546.1"/>
</dbReference>
<dbReference type="CDD" id="cd06259">
    <property type="entry name" value="YdcF-like"/>
    <property type="match status" value="1"/>
</dbReference>
<evidence type="ECO:0000313" key="4">
    <source>
        <dbReference type="Proteomes" id="UP000001203"/>
    </source>
</evidence>
<reference evidence="3 4" key="1">
    <citation type="journal article" date="2008" name="Proc. Natl. Acad. Sci. U.S.A.">
        <title>The genome of Cyanothece 51142, a unicellular diazotrophic cyanobacterium important in the marine nitrogen cycle.</title>
        <authorList>
            <person name="Welsh E.A."/>
            <person name="Liberton M."/>
            <person name="Stoeckel J."/>
            <person name="Loh T."/>
            <person name="Elvitigala T."/>
            <person name="Wang C."/>
            <person name="Wollam A."/>
            <person name="Fulton R.S."/>
            <person name="Clifton S.W."/>
            <person name="Jacobs J.M."/>
            <person name="Aurora R."/>
            <person name="Ghosh B.K."/>
            <person name="Sherman L.A."/>
            <person name="Smith R.D."/>
            <person name="Wilson R.K."/>
            <person name="Pakrasi H.B."/>
        </authorList>
    </citation>
    <scope>NUCLEOTIDE SEQUENCE [LARGE SCALE GENOMIC DNA]</scope>
    <source>
        <strain evidence="4">ATCC 51142 / BH68</strain>
    </source>
</reference>
<accession>B1X1N8</accession>
<evidence type="ECO:0000259" key="2">
    <source>
        <dbReference type="Pfam" id="PF02698"/>
    </source>
</evidence>
<proteinExistence type="predicted"/>
<keyword evidence="1" id="KW-1133">Transmembrane helix</keyword>
<dbReference type="eggNOG" id="COG1434">
    <property type="taxonomic scope" value="Bacteria"/>
</dbReference>
<dbReference type="GO" id="GO:0043164">
    <property type="term" value="P:Gram-negative-bacterium-type cell wall biogenesis"/>
    <property type="evidence" value="ECO:0007669"/>
    <property type="project" value="TreeGrafter"/>
</dbReference>
<evidence type="ECO:0000256" key="1">
    <source>
        <dbReference type="SAM" id="Phobius"/>
    </source>
</evidence>
<dbReference type="OrthoDB" id="508612at2"/>
<evidence type="ECO:0000313" key="3">
    <source>
        <dbReference type="EMBL" id="ACB53068.1"/>
    </source>
</evidence>
<dbReference type="GO" id="GO:0000270">
    <property type="term" value="P:peptidoglycan metabolic process"/>
    <property type="evidence" value="ECO:0007669"/>
    <property type="project" value="TreeGrafter"/>
</dbReference>
<organism evidence="3 4">
    <name type="scientific">Crocosphaera subtropica (strain ATCC 51142 / BH68)</name>
    <name type="common">Cyanothece sp. (strain ATCC 51142)</name>
    <dbReference type="NCBI Taxonomy" id="43989"/>
    <lineage>
        <taxon>Bacteria</taxon>
        <taxon>Bacillati</taxon>
        <taxon>Cyanobacteriota</taxon>
        <taxon>Cyanophyceae</taxon>
        <taxon>Oscillatoriophycideae</taxon>
        <taxon>Chroococcales</taxon>
        <taxon>Aphanothecaceae</taxon>
        <taxon>Crocosphaera</taxon>
        <taxon>Crocosphaera subtropica</taxon>
    </lineage>
</organism>
<dbReference type="InterPro" id="IPR003848">
    <property type="entry name" value="DUF218"/>
</dbReference>
<dbReference type="InterPro" id="IPR051599">
    <property type="entry name" value="Cell_Envelope_Assoc"/>
</dbReference>
<dbReference type="Pfam" id="PF02698">
    <property type="entry name" value="DUF218"/>
    <property type="match status" value="1"/>
</dbReference>
<feature type="transmembrane region" description="Helical" evidence="1">
    <location>
        <begin position="21"/>
        <end position="42"/>
    </location>
</feature>
<dbReference type="KEGG" id="cyt:cce_3720"/>
<dbReference type="HOGENOM" id="CLU_102843_0_0_3"/>